<evidence type="ECO:0000313" key="3">
    <source>
        <dbReference type="Proteomes" id="UP000018234"/>
    </source>
</evidence>
<proteinExistence type="predicted"/>
<reference evidence="2 3" key="1">
    <citation type="submission" date="2013-08" db="EMBL/GenBank/DDBJ databases">
        <title>Flavobacterium saliperosum type strain genome sequencing.</title>
        <authorList>
            <person name="Lee K."/>
            <person name="Yi H."/>
            <person name="Park S."/>
            <person name="Chun J."/>
        </authorList>
    </citation>
    <scope>NUCLEOTIDE SEQUENCE [LARGE SCALE GENOMIC DNA]</scope>
    <source>
        <strain evidence="2 3">S13</strain>
    </source>
</reference>
<keyword evidence="3" id="KW-1185">Reference proteome</keyword>
<name>A0ABP2ZXW9_9FLAO</name>
<gene>
    <name evidence="2" type="ORF">FSS13T_10410</name>
</gene>
<feature type="region of interest" description="Disordered" evidence="1">
    <location>
        <begin position="1"/>
        <end position="21"/>
    </location>
</feature>
<sequence>MDPDFSSGGTESGNKDNRYSPKLPIAIGTLRTKKLCGKFTLYYKKVKTLDVIKVKNDFLYYFYGLI</sequence>
<comment type="caution">
    <text evidence="2">The sequence shown here is derived from an EMBL/GenBank/DDBJ whole genome shotgun (WGS) entry which is preliminary data.</text>
</comment>
<protein>
    <submittedName>
        <fullName evidence="2">Uncharacterized protein</fullName>
    </submittedName>
</protein>
<accession>A0ABP2ZXW9</accession>
<dbReference type="EMBL" id="AVFO01000015">
    <property type="protein sequence ID" value="ESU26871.1"/>
    <property type="molecule type" value="Genomic_DNA"/>
</dbReference>
<organism evidence="2 3">
    <name type="scientific">Flavobacterium saliperosum S13</name>
    <dbReference type="NCBI Taxonomy" id="1341155"/>
    <lineage>
        <taxon>Bacteria</taxon>
        <taxon>Pseudomonadati</taxon>
        <taxon>Bacteroidota</taxon>
        <taxon>Flavobacteriia</taxon>
        <taxon>Flavobacteriales</taxon>
        <taxon>Flavobacteriaceae</taxon>
        <taxon>Flavobacterium</taxon>
    </lineage>
</organism>
<dbReference type="Proteomes" id="UP000018234">
    <property type="component" value="Unassembled WGS sequence"/>
</dbReference>
<evidence type="ECO:0000313" key="2">
    <source>
        <dbReference type="EMBL" id="ESU26871.1"/>
    </source>
</evidence>
<evidence type="ECO:0000256" key="1">
    <source>
        <dbReference type="SAM" id="MobiDB-lite"/>
    </source>
</evidence>